<proteinExistence type="predicted"/>
<dbReference type="HOGENOM" id="CLU_113730_1_0_0"/>
<dbReference type="RefSeq" id="WP_002651188.1">
    <property type="nucleotide sequence ID" value="NZ_CH672376.1"/>
</dbReference>
<dbReference type="EMBL" id="AANZ01000003">
    <property type="protein sequence ID" value="EAQ81760.1"/>
    <property type="molecule type" value="Genomic_DNA"/>
</dbReference>
<evidence type="ECO:0000313" key="2">
    <source>
        <dbReference type="Proteomes" id="UP000004358"/>
    </source>
</evidence>
<reference evidence="1 2" key="1">
    <citation type="submission" date="2006-02" db="EMBL/GenBank/DDBJ databases">
        <authorList>
            <person name="Amann R."/>
            <person name="Ferriera S."/>
            <person name="Johnson J."/>
            <person name="Kravitz S."/>
            <person name="Halpern A."/>
            <person name="Remington K."/>
            <person name="Beeson K."/>
            <person name="Tran B."/>
            <person name="Rogers Y.-H."/>
            <person name="Friedman R."/>
            <person name="Venter J.C."/>
        </authorList>
    </citation>
    <scope>NUCLEOTIDE SEQUENCE [LARGE SCALE GENOMIC DNA]</scope>
    <source>
        <strain evidence="1 2">DSM 3645</strain>
    </source>
</reference>
<sequence length="156" mass="16751">MNRVELTALLVLVGLVGCGQAPDPNRPRMVPVKAIVTHDGQPVEKATVTFGGAELRGAVGHTNDRGEVVMWTYDEGDGVIPGSYSVAIRKLEVLALPDPDSVSPAEYNRLSRELNAALSGAPRHLLPKRYASAKTSELTVEVMDPGENVFTFALEE</sequence>
<protein>
    <recommendedName>
        <fullName evidence="3">Carboxypeptidase regulatory-like domain-containing protein</fullName>
    </recommendedName>
</protein>
<comment type="caution">
    <text evidence="1">The sequence shown here is derived from an EMBL/GenBank/DDBJ whole genome shotgun (WGS) entry which is preliminary data.</text>
</comment>
<evidence type="ECO:0008006" key="3">
    <source>
        <dbReference type="Google" id="ProtNLM"/>
    </source>
</evidence>
<name>A3ZN68_9BACT</name>
<organism evidence="1 2">
    <name type="scientific">Blastopirellula marina DSM 3645</name>
    <dbReference type="NCBI Taxonomy" id="314230"/>
    <lineage>
        <taxon>Bacteria</taxon>
        <taxon>Pseudomonadati</taxon>
        <taxon>Planctomycetota</taxon>
        <taxon>Planctomycetia</taxon>
        <taxon>Pirellulales</taxon>
        <taxon>Pirellulaceae</taxon>
        <taxon>Blastopirellula</taxon>
    </lineage>
</organism>
<gene>
    <name evidence="1" type="ORF">DSM3645_16450</name>
</gene>
<evidence type="ECO:0000313" key="1">
    <source>
        <dbReference type="EMBL" id="EAQ81760.1"/>
    </source>
</evidence>
<dbReference type="PROSITE" id="PS51257">
    <property type="entry name" value="PROKAR_LIPOPROTEIN"/>
    <property type="match status" value="1"/>
</dbReference>
<dbReference type="OrthoDB" id="268362at2"/>
<dbReference type="AlphaFoldDB" id="A3ZN68"/>
<dbReference type="Proteomes" id="UP000004358">
    <property type="component" value="Unassembled WGS sequence"/>
</dbReference>
<accession>A3ZN68</accession>